<protein>
    <submittedName>
        <fullName evidence="2">VOC family protein</fullName>
    </submittedName>
</protein>
<dbReference type="PANTHER" id="PTHR33993:SF10">
    <property type="entry name" value="CONSERVED PROTEIN"/>
    <property type="match status" value="1"/>
</dbReference>
<dbReference type="InterPro" id="IPR037523">
    <property type="entry name" value="VOC_core"/>
</dbReference>
<evidence type="ECO:0000259" key="1">
    <source>
        <dbReference type="PROSITE" id="PS51819"/>
    </source>
</evidence>
<dbReference type="SUPFAM" id="SSF54593">
    <property type="entry name" value="Glyoxalase/Bleomycin resistance protein/Dihydroxybiphenyl dioxygenase"/>
    <property type="match status" value="2"/>
</dbReference>
<dbReference type="PROSITE" id="PS51819">
    <property type="entry name" value="VOC"/>
    <property type="match status" value="2"/>
</dbReference>
<reference evidence="2 3" key="1">
    <citation type="submission" date="2019-04" db="EMBL/GenBank/DDBJ databases">
        <title>Streptomyces lasaliensis sp.nov., an Actinomycete isolated from soil which produces the polyether antibiotic lasalocid.</title>
        <authorList>
            <person name="Erwin G."/>
            <person name="Haber C."/>
        </authorList>
    </citation>
    <scope>NUCLEOTIDE SEQUENCE [LARGE SCALE GENOMIC DNA]</scope>
    <source>
        <strain evidence="2 3">DSM 40089</strain>
    </source>
</reference>
<dbReference type="Proteomes" id="UP000308632">
    <property type="component" value="Unassembled WGS sequence"/>
</dbReference>
<dbReference type="Gene3D" id="3.10.180.10">
    <property type="entry name" value="2,3-Dihydroxybiphenyl 1,2-Dioxygenase, domain 1"/>
    <property type="match status" value="2"/>
</dbReference>
<dbReference type="PANTHER" id="PTHR33993">
    <property type="entry name" value="GLYOXALASE-RELATED"/>
    <property type="match status" value="1"/>
</dbReference>
<comment type="caution">
    <text evidence="2">The sequence shown here is derived from an EMBL/GenBank/DDBJ whole genome shotgun (WGS) entry which is preliminary data.</text>
</comment>
<evidence type="ECO:0000313" key="3">
    <source>
        <dbReference type="Proteomes" id="UP000308632"/>
    </source>
</evidence>
<accession>A0A4U5X4A5</accession>
<dbReference type="Pfam" id="PF00903">
    <property type="entry name" value="Glyoxalase"/>
    <property type="match status" value="1"/>
</dbReference>
<dbReference type="EMBL" id="SZPR01000010">
    <property type="protein sequence ID" value="TKT09650.1"/>
    <property type="molecule type" value="Genomic_DNA"/>
</dbReference>
<dbReference type="InterPro" id="IPR029068">
    <property type="entry name" value="Glyas_Bleomycin-R_OHBP_Dase"/>
</dbReference>
<feature type="domain" description="VOC" evidence="1">
    <location>
        <begin position="8"/>
        <end position="125"/>
    </location>
</feature>
<feature type="domain" description="VOC" evidence="1">
    <location>
        <begin position="139"/>
        <end position="254"/>
    </location>
</feature>
<dbReference type="RefSeq" id="WP_137299707.1">
    <property type="nucleotide sequence ID" value="NZ_BMVD01000003.1"/>
</dbReference>
<dbReference type="InterPro" id="IPR004360">
    <property type="entry name" value="Glyas_Fos-R_dOase_dom"/>
</dbReference>
<dbReference type="InterPro" id="IPR052164">
    <property type="entry name" value="Anthracycline_SecMetBiosynth"/>
</dbReference>
<sequence length="268" mass="28914">MAVQPEGTPCWADAMFTDLEGAKRFYGEVLGWTFGESTSEYGNYTQAYADGKAVAAVVPPMPGQDGQEGQSQWCLYLASPDAAATAAKIRENGGEVLMEPMQVGDFGTMCLARDPGGVVFGIWQGGRHEGFEATAVPGAYCWAEVFTREPEKADAFFPAVFPYRTKRIEDEAMDFRIYDLGEDSVLGRMAMTEEFPPEVPPYVNVYFTVADVDDAVARATELGGVLRFGPVDSPFGRFAALSDPQGASFSVIDVTAAAGEKPQMTEVS</sequence>
<dbReference type="CDD" id="cd07247">
    <property type="entry name" value="SgaA_N_like"/>
    <property type="match status" value="2"/>
</dbReference>
<organism evidence="2 3">
    <name type="scientific">Streptomyces galbus</name>
    <dbReference type="NCBI Taxonomy" id="33898"/>
    <lineage>
        <taxon>Bacteria</taxon>
        <taxon>Bacillati</taxon>
        <taxon>Actinomycetota</taxon>
        <taxon>Actinomycetes</taxon>
        <taxon>Kitasatosporales</taxon>
        <taxon>Streptomycetaceae</taxon>
        <taxon>Streptomyces</taxon>
    </lineage>
</organism>
<gene>
    <name evidence="2" type="ORF">E4U92_08615</name>
</gene>
<dbReference type="AlphaFoldDB" id="A0A4U5X4A5"/>
<name>A0A4U5X4A5_STRGB</name>
<proteinExistence type="predicted"/>
<evidence type="ECO:0000313" key="2">
    <source>
        <dbReference type="EMBL" id="TKT09650.1"/>
    </source>
</evidence>